<dbReference type="OrthoDB" id="9773910at2"/>
<dbReference type="PANTHER" id="PTHR43434">
    <property type="entry name" value="PHOSPHOGLYCOLATE PHOSPHATASE"/>
    <property type="match status" value="1"/>
</dbReference>
<dbReference type="PANTHER" id="PTHR43434:SF3">
    <property type="entry name" value="GMP_IMP NUCLEOTIDASE YRFG"/>
    <property type="match status" value="1"/>
</dbReference>
<dbReference type="RefSeq" id="WP_104004705.1">
    <property type="nucleotide sequence ID" value="NZ_FNVQ01000004.1"/>
</dbReference>
<dbReference type="SFLD" id="SFLDG01129">
    <property type="entry name" value="C1.5:_HAD__Beta-PGM__Phosphata"/>
    <property type="match status" value="1"/>
</dbReference>
<dbReference type="SFLD" id="SFLDS00003">
    <property type="entry name" value="Haloacid_Dehalogenase"/>
    <property type="match status" value="1"/>
</dbReference>
<dbReference type="Gene3D" id="3.40.50.1000">
    <property type="entry name" value="HAD superfamily/HAD-like"/>
    <property type="match status" value="1"/>
</dbReference>
<organism evidence="1 2">
    <name type="scientific">Marinobacterium lutimaris</name>
    <dbReference type="NCBI Taxonomy" id="568106"/>
    <lineage>
        <taxon>Bacteria</taxon>
        <taxon>Pseudomonadati</taxon>
        <taxon>Pseudomonadota</taxon>
        <taxon>Gammaproteobacteria</taxon>
        <taxon>Oceanospirillales</taxon>
        <taxon>Oceanospirillaceae</taxon>
        <taxon>Marinobacterium</taxon>
    </lineage>
</organism>
<dbReference type="GO" id="GO:0008967">
    <property type="term" value="F:phosphoglycolate phosphatase activity"/>
    <property type="evidence" value="ECO:0007669"/>
    <property type="project" value="TreeGrafter"/>
</dbReference>
<evidence type="ECO:0000313" key="1">
    <source>
        <dbReference type="EMBL" id="SEG78109.1"/>
    </source>
</evidence>
<keyword evidence="1" id="KW-0378">Hydrolase</keyword>
<dbReference type="InterPro" id="IPR050155">
    <property type="entry name" value="HAD-like_hydrolase_sf"/>
</dbReference>
<protein>
    <submittedName>
        <fullName evidence="1">Putative hydrolase of the HAD superfamily</fullName>
    </submittedName>
</protein>
<dbReference type="NCBIfam" id="NF011564">
    <property type="entry name" value="PRK14988.1"/>
    <property type="match status" value="1"/>
</dbReference>
<dbReference type="AlphaFoldDB" id="A0A1H6CY53"/>
<proteinExistence type="predicted"/>
<dbReference type="GO" id="GO:0006281">
    <property type="term" value="P:DNA repair"/>
    <property type="evidence" value="ECO:0007669"/>
    <property type="project" value="TreeGrafter"/>
</dbReference>
<dbReference type="Proteomes" id="UP000236745">
    <property type="component" value="Unassembled WGS sequence"/>
</dbReference>
<dbReference type="Pfam" id="PF00702">
    <property type="entry name" value="Hydrolase"/>
    <property type="match status" value="1"/>
</dbReference>
<reference evidence="1 2" key="1">
    <citation type="submission" date="2016-10" db="EMBL/GenBank/DDBJ databases">
        <authorList>
            <person name="de Groot N.N."/>
        </authorList>
    </citation>
    <scope>NUCLEOTIDE SEQUENCE [LARGE SCALE GENOMIC DNA]</scope>
    <source>
        <strain evidence="1 2">DSM 22012</strain>
    </source>
</reference>
<dbReference type="CDD" id="cd01427">
    <property type="entry name" value="HAD_like"/>
    <property type="match status" value="1"/>
</dbReference>
<keyword evidence="2" id="KW-1185">Reference proteome</keyword>
<gene>
    <name evidence="1" type="ORF">SAMN05444390_104337</name>
</gene>
<dbReference type="InterPro" id="IPR023214">
    <property type="entry name" value="HAD_sf"/>
</dbReference>
<sequence length="218" mass="25385">MLDWQAVDTVMLDMDGTLLDLHFDSHFWLEFLPRRYAEIHGLDPEESRAPLIKRIMSERGSLNWYCLDYWSEQLEVPIAELKREIADRIGYRPGVELFLERLRASGRRTLIVTNAHRDSLNLKIEKTSIDQQVDRVICSHDFGLPKEDVRFWAKLQEVEPFNPQRTLFVDDSLPVLESARRFGIKHLLCITTPDSQMPGRVIEGFDATDDFSEVMPPL</sequence>
<accession>A0A1H6CY53</accession>
<dbReference type="GO" id="GO:0005829">
    <property type="term" value="C:cytosol"/>
    <property type="evidence" value="ECO:0007669"/>
    <property type="project" value="TreeGrafter"/>
</dbReference>
<dbReference type="SUPFAM" id="SSF56784">
    <property type="entry name" value="HAD-like"/>
    <property type="match status" value="1"/>
</dbReference>
<dbReference type="InterPro" id="IPR036412">
    <property type="entry name" value="HAD-like_sf"/>
</dbReference>
<dbReference type="EMBL" id="FNVQ01000004">
    <property type="protein sequence ID" value="SEG78109.1"/>
    <property type="molecule type" value="Genomic_DNA"/>
</dbReference>
<evidence type="ECO:0000313" key="2">
    <source>
        <dbReference type="Proteomes" id="UP000236745"/>
    </source>
</evidence>
<dbReference type="InterPro" id="IPR006439">
    <property type="entry name" value="HAD-SF_hydro_IA"/>
</dbReference>
<name>A0A1H6CY53_9GAMM</name>
<dbReference type="NCBIfam" id="TIGR01509">
    <property type="entry name" value="HAD-SF-IA-v3"/>
    <property type="match status" value="1"/>
</dbReference>